<dbReference type="EMBL" id="AOIU01000006">
    <property type="protein sequence ID" value="ELZ29476.1"/>
    <property type="molecule type" value="Genomic_DNA"/>
</dbReference>
<accession>M0D1U4</accession>
<dbReference type="Proteomes" id="UP000011626">
    <property type="component" value="Unassembled WGS sequence"/>
</dbReference>
<keyword evidence="3" id="KW-1185">Reference proteome</keyword>
<protein>
    <submittedName>
        <fullName evidence="2">Uncharacterized protein</fullName>
    </submittedName>
</protein>
<name>M0D1U4_9EURY</name>
<comment type="caution">
    <text evidence="2">The sequence shown here is derived from an EMBL/GenBank/DDBJ whole genome shotgun (WGS) entry which is preliminary data.</text>
</comment>
<dbReference type="eggNOG" id="arCOG03053">
    <property type="taxonomic scope" value="Archaea"/>
</dbReference>
<dbReference type="PATRIC" id="fig|797114.5.peg.497"/>
<gene>
    <name evidence="2" type="ORF">C475_02468</name>
</gene>
<reference evidence="2 3" key="1">
    <citation type="journal article" date="2014" name="PLoS Genet.">
        <title>Phylogenetically driven sequencing of extremely halophilic archaea reveals strategies for static and dynamic osmo-response.</title>
        <authorList>
            <person name="Becker E.A."/>
            <person name="Seitzer P.M."/>
            <person name="Tritt A."/>
            <person name="Larsen D."/>
            <person name="Krusor M."/>
            <person name="Yao A.I."/>
            <person name="Wu D."/>
            <person name="Madern D."/>
            <person name="Eisen J.A."/>
            <person name="Darling A.E."/>
            <person name="Facciotti M.T."/>
        </authorList>
    </citation>
    <scope>NUCLEOTIDE SEQUENCE [LARGE SCALE GENOMIC DNA]</scope>
    <source>
        <strain evidence="2 3">2-9-1</strain>
    </source>
</reference>
<feature type="region of interest" description="Disordered" evidence="1">
    <location>
        <begin position="193"/>
        <end position="330"/>
    </location>
</feature>
<evidence type="ECO:0000313" key="2">
    <source>
        <dbReference type="EMBL" id="ELZ29476.1"/>
    </source>
</evidence>
<dbReference type="AlphaFoldDB" id="M0D1U4"/>
<evidence type="ECO:0000313" key="3">
    <source>
        <dbReference type="Proteomes" id="UP000011626"/>
    </source>
</evidence>
<sequence>MAETSPVVAALLVAVAAVGAVPVAALTGGVPAQQPATNDSAANESLAPGERFAGVVGVQQAEVAGEIEARAFGQRVAAAASNRSAAGVVAGEVENQERRLSELDAEIAALERAHENGTVSEGQYRARLAKLHAHERAIERQLNRTASVADRLPAAALEARGVNVTAIRTLRSQASQLTGPEVAAIARTITGEGAGKGIGGPPADAGPPAFVENRTRGPGGTERDRGNGNGPPEDAGPGNETAASGTQGNGNGPPEGAGSNETGPPKNAGTGDGTGPSEASGPGNETGPPDNAGDGAGNGGAGAADGDGGDGDSGGADGGRDRSLSAALRR</sequence>
<evidence type="ECO:0000256" key="1">
    <source>
        <dbReference type="SAM" id="MobiDB-lite"/>
    </source>
</evidence>
<organism evidence="2 3">
    <name type="scientific">Halosimplex carlsbadense 2-9-1</name>
    <dbReference type="NCBI Taxonomy" id="797114"/>
    <lineage>
        <taxon>Archaea</taxon>
        <taxon>Methanobacteriati</taxon>
        <taxon>Methanobacteriota</taxon>
        <taxon>Stenosarchaea group</taxon>
        <taxon>Halobacteria</taxon>
        <taxon>Halobacteriales</taxon>
        <taxon>Haloarculaceae</taxon>
        <taxon>Halosimplex</taxon>
    </lineage>
</organism>
<dbReference type="RefSeq" id="WP_006882167.1">
    <property type="nucleotide sequence ID" value="NZ_AOIU01000006.1"/>
</dbReference>
<proteinExistence type="predicted"/>
<dbReference type="OrthoDB" id="170871at2157"/>
<feature type="compositionally biased region" description="Gly residues" evidence="1">
    <location>
        <begin position="294"/>
        <end position="317"/>
    </location>
</feature>